<accession>A0A183T1X6</accession>
<keyword evidence="2" id="KW-1185">Reference proteome</keyword>
<dbReference type="OrthoDB" id="286107at2759"/>
<evidence type="ECO:0000313" key="2">
    <source>
        <dbReference type="Proteomes" id="UP000275846"/>
    </source>
</evidence>
<evidence type="ECO:0000313" key="3">
    <source>
        <dbReference type="WBParaSite" id="SSLN_0001087901-mRNA-1"/>
    </source>
</evidence>
<sequence>MLQESDDSPIRAQNLIKKSKEKFKAALLSESDMLKRRICQILQDLQSTGPFAAAIKPDEALDTCKGYRDCLAATLEREAELRRGLMLFKIEQPPCKETILIERVSNLPSKCVYFILSVIL</sequence>
<reference evidence="1 2" key="2">
    <citation type="submission" date="2018-11" db="EMBL/GenBank/DDBJ databases">
        <authorList>
            <consortium name="Pathogen Informatics"/>
        </authorList>
    </citation>
    <scope>NUCLEOTIDE SEQUENCE [LARGE SCALE GENOMIC DNA]</scope>
    <source>
        <strain evidence="1 2">NST_G2</strain>
    </source>
</reference>
<protein>
    <submittedName>
        <fullName evidence="1 3">Uncharacterized protein</fullName>
    </submittedName>
</protein>
<reference evidence="3" key="1">
    <citation type="submission" date="2016-06" db="UniProtKB">
        <authorList>
            <consortium name="WormBaseParasite"/>
        </authorList>
    </citation>
    <scope>IDENTIFICATION</scope>
</reference>
<gene>
    <name evidence="1" type="ORF">SSLN_LOCUS10474</name>
</gene>
<evidence type="ECO:0000313" key="1">
    <source>
        <dbReference type="EMBL" id="VDL96859.1"/>
    </source>
</evidence>
<dbReference type="WBParaSite" id="SSLN_0001087901-mRNA-1">
    <property type="protein sequence ID" value="SSLN_0001087901-mRNA-1"/>
    <property type="gene ID" value="SSLN_0001087901"/>
</dbReference>
<dbReference type="AlphaFoldDB" id="A0A183T1X6"/>
<proteinExistence type="predicted"/>
<organism evidence="3">
    <name type="scientific">Schistocephalus solidus</name>
    <name type="common">Tapeworm</name>
    <dbReference type="NCBI Taxonomy" id="70667"/>
    <lineage>
        <taxon>Eukaryota</taxon>
        <taxon>Metazoa</taxon>
        <taxon>Spiralia</taxon>
        <taxon>Lophotrochozoa</taxon>
        <taxon>Platyhelminthes</taxon>
        <taxon>Cestoda</taxon>
        <taxon>Eucestoda</taxon>
        <taxon>Diphyllobothriidea</taxon>
        <taxon>Diphyllobothriidae</taxon>
        <taxon>Schistocephalus</taxon>
    </lineage>
</organism>
<dbReference type="EMBL" id="UYSU01035896">
    <property type="protein sequence ID" value="VDL96859.1"/>
    <property type="molecule type" value="Genomic_DNA"/>
</dbReference>
<name>A0A183T1X6_SCHSO</name>
<dbReference type="Proteomes" id="UP000275846">
    <property type="component" value="Unassembled WGS sequence"/>
</dbReference>
<dbReference type="STRING" id="70667.A0A183T1X6"/>